<keyword evidence="11" id="KW-1185">Reference proteome</keyword>
<dbReference type="PANTHER" id="PTHR19932:SF10">
    <property type="entry name" value="WD REPEAT AND HMG-BOX DNA-BINDING PROTEIN 1"/>
    <property type="match status" value="1"/>
</dbReference>
<feature type="compositionally biased region" description="Basic and acidic residues" evidence="6">
    <location>
        <begin position="324"/>
        <end position="333"/>
    </location>
</feature>
<dbReference type="OrthoDB" id="427368at2759"/>
<dbReference type="InterPro" id="IPR001680">
    <property type="entry name" value="WD40_rpt"/>
</dbReference>
<accession>A0A9P8P760</accession>
<dbReference type="GO" id="GO:0043596">
    <property type="term" value="C:nuclear replication fork"/>
    <property type="evidence" value="ECO:0007669"/>
    <property type="project" value="TreeGrafter"/>
</dbReference>
<dbReference type="PROSITE" id="PS50082">
    <property type="entry name" value="WD_REPEATS_2"/>
    <property type="match status" value="1"/>
</dbReference>
<dbReference type="InterPro" id="IPR015943">
    <property type="entry name" value="WD40/YVTN_repeat-like_dom_sf"/>
</dbReference>
<keyword evidence="2 5" id="KW-0853">WD repeat</keyword>
<evidence type="ECO:0000256" key="3">
    <source>
        <dbReference type="ARBA" id="ARBA00022737"/>
    </source>
</evidence>
<feature type="compositionally biased region" description="Acidic residues" evidence="6">
    <location>
        <begin position="334"/>
        <end position="357"/>
    </location>
</feature>
<evidence type="ECO:0000256" key="5">
    <source>
        <dbReference type="PROSITE-ProRule" id="PRU00221"/>
    </source>
</evidence>
<feature type="domain" description="WDHD1 first WD40" evidence="9">
    <location>
        <begin position="13"/>
        <end position="293"/>
    </location>
</feature>
<proteinExistence type="predicted"/>
<dbReference type="PANTHER" id="PTHR19932">
    <property type="entry name" value="WD REPEAT AND HMG-BOX DNA BINDING PROTEIN"/>
    <property type="match status" value="1"/>
</dbReference>
<evidence type="ECO:0000259" key="9">
    <source>
        <dbReference type="Pfam" id="PF24817"/>
    </source>
</evidence>
<dbReference type="InterPro" id="IPR048591">
    <property type="entry name" value="WDHD1/CFT4_hel"/>
</dbReference>
<feature type="domain" description="WDHD1/CFT4 second beta-propeller" evidence="7">
    <location>
        <begin position="439"/>
        <end position="729"/>
    </location>
</feature>
<feature type="region of interest" description="Disordered" evidence="6">
    <location>
        <begin position="321"/>
        <end position="375"/>
    </location>
</feature>
<dbReference type="Pfam" id="PF24817">
    <property type="entry name" value="WD40_WDHD1_1st"/>
    <property type="match status" value="1"/>
</dbReference>
<comment type="subcellular location">
    <subcellularLocation>
        <location evidence="1">Nucleus</location>
    </subcellularLocation>
</comment>
<evidence type="ECO:0000256" key="6">
    <source>
        <dbReference type="SAM" id="MobiDB-lite"/>
    </source>
</evidence>
<gene>
    <name evidence="10" type="ORF">WICMUC_005390</name>
</gene>
<evidence type="ECO:0000256" key="1">
    <source>
        <dbReference type="ARBA" id="ARBA00004123"/>
    </source>
</evidence>
<reference evidence="10" key="2">
    <citation type="submission" date="2021-01" db="EMBL/GenBank/DDBJ databases">
        <authorList>
            <person name="Schikora-Tamarit M.A."/>
        </authorList>
    </citation>
    <scope>NUCLEOTIDE SEQUENCE</scope>
    <source>
        <strain evidence="10">CBS6341</strain>
    </source>
</reference>
<dbReference type="InterPro" id="IPR022100">
    <property type="entry name" value="WDHD1/CFT4_beta-prop_2nd"/>
</dbReference>
<evidence type="ECO:0000256" key="4">
    <source>
        <dbReference type="ARBA" id="ARBA00023242"/>
    </source>
</evidence>
<keyword evidence="3" id="KW-0677">Repeat</keyword>
<dbReference type="GO" id="GO:0006281">
    <property type="term" value="P:DNA repair"/>
    <property type="evidence" value="ECO:0007669"/>
    <property type="project" value="TreeGrafter"/>
</dbReference>
<dbReference type="AlphaFoldDB" id="A0A9P8P760"/>
<evidence type="ECO:0000259" key="8">
    <source>
        <dbReference type="Pfam" id="PF20946"/>
    </source>
</evidence>
<dbReference type="GO" id="GO:0000278">
    <property type="term" value="P:mitotic cell cycle"/>
    <property type="evidence" value="ECO:0007669"/>
    <property type="project" value="TreeGrafter"/>
</dbReference>
<dbReference type="GO" id="GO:0006261">
    <property type="term" value="P:DNA-templated DNA replication"/>
    <property type="evidence" value="ECO:0007669"/>
    <property type="project" value="TreeGrafter"/>
</dbReference>
<keyword evidence="4" id="KW-0539">Nucleus</keyword>
<dbReference type="InterPro" id="IPR036322">
    <property type="entry name" value="WD40_repeat_dom_sf"/>
</dbReference>
<feature type="domain" description="WDHD1/CFT4 helical bundle" evidence="8">
    <location>
        <begin position="738"/>
        <end position="839"/>
    </location>
</feature>
<feature type="repeat" description="WD" evidence="5">
    <location>
        <begin position="235"/>
        <end position="267"/>
    </location>
</feature>
<dbReference type="SMART" id="SM00320">
    <property type="entry name" value="WD40"/>
    <property type="match status" value="5"/>
</dbReference>
<sequence length="841" mass="94183">MVDSEIIGAFPTGGNTFVKYIESGEKLIVAGVHGVSKIFKVDDESSEPEIIDIIEDTSSVAVFGNDLFATASKTGEAEYYSLKENSKINLVIRDSLALRDVAFTHNGTMLAAAGDNDEVQLTSLNDSSRVIKFQHGEQTHNLSYNQKYDLLSLSLSNGQIQIYSLKSERPRLIHTIKGEIPQLIYQDDDPLYEDNLISTRVEWSPNGDQFAIASDTKVIKVFSVSQEYQKIYSLNSLHSKAIIDLKWSPNGDYIAAVDLSNSLVIWDTVLRKPVVEQSFSKLLTNLSWGKIRNSDKLNLCSGSFDGDIFIFKEIVEQKSTSTQKKSDTSRLEELMAEEEEGEDDEEDNEENGEEADDINVMSERSDDEGDDGLDVRGFIVDDDGKAIDEEDEEHEFGDEGLFAEEGYQIPKRKAEDFEHRNGREKKHTTTVASVTYRHKPYSPGCTPYISGKRYLTINSVGYVSTVNHSSTEDGLSSVTVSFFDHSGNREYNFQDIYGYDLAAITSEGLLLAVSGSQDNDKAKIFYRSHNNNSPNDSWEKQIPLKNDEIITSISLSESVVLVCTSSGYIRQFTTYGIPSSIQKSAPILASTTSSNYIFTISLSNNNQLIYNLQDIEGNFLQRDLSLPLDFQPRSDLLKSIFFSTYGDPVIVGNDGVVLILSRWRNALQARWVPLLDTESKIKEIGGVGELTAWPLGLHLNSLNCIIIRGSKYPTFPLQLPTELEVKIPLSKEFSEASEAEEQLLRARTMGELLGETLTNEGEIFEDDNEKLTTYANDFDRAILKLFSQSCLDENNSKAWKLAQDLKQEKALEASAKMAERAGLIGLLNRINRLREQRMDFE</sequence>
<organism evidence="10 11">
    <name type="scientific">Wickerhamomyces mucosus</name>
    <dbReference type="NCBI Taxonomy" id="1378264"/>
    <lineage>
        <taxon>Eukaryota</taxon>
        <taxon>Fungi</taxon>
        <taxon>Dikarya</taxon>
        <taxon>Ascomycota</taxon>
        <taxon>Saccharomycotina</taxon>
        <taxon>Saccharomycetes</taxon>
        <taxon>Phaffomycetales</taxon>
        <taxon>Wickerhamomycetaceae</taxon>
        <taxon>Wickerhamomyces</taxon>
    </lineage>
</organism>
<reference evidence="10" key="1">
    <citation type="journal article" date="2021" name="Open Biol.">
        <title>Shared evolutionary footprints suggest mitochondrial oxidative damage underlies multiple complex I losses in fungi.</title>
        <authorList>
            <person name="Schikora-Tamarit M.A."/>
            <person name="Marcet-Houben M."/>
            <person name="Nosek J."/>
            <person name="Gabaldon T."/>
        </authorList>
    </citation>
    <scope>NUCLEOTIDE SEQUENCE</scope>
    <source>
        <strain evidence="10">CBS6341</strain>
    </source>
</reference>
<comment type="caution">
    <text evidence="10">The sequence shown here is derived from an EMBL/GenBank/DDBJ whole genome shotgun (WGS) entry which is preliminary data.</text>
</comment>
<evidence type="ECO:0000259" key="7">
    <source>
        <dbReference type="Pfam" id="PF12341"/>
    </source>
</evidence>
<dbReference type="GO" id="GO:0003682">
    <property type="term" value="F:chromatin binding"/>
    <property type="evidence" value="ECO:0007669"/>
    <property type="project" value="TreeGrafter"/>
</dbReference>
<dbReference type="Pfam" id="PF20946">
    <property type="entry name" value="Ctf4_C"/>
    <property type="match status" value="1"/>
</dbReference>
<name>A0A9P8P760_9ASCO</name>
<dbReference type="Pfam" id="PF12341">
    <property type="entry name" value="Mcl1_mid"/>
    <property type="match status" value="1"/>
</dbReference>
<dbReference type="Gene3D" id="2.130.10.10">
    <property type="entry name" value="YVTN repeat-like/Quinoprotein amine dehydrogenase"/>
    <property type="match status" value="1"/>
</dbReference>
<dbReference type="EMBL" id="JAEUBF010001392">
    <property type="protein sequence ID" value="KAH3667043.1"/>
    <property type="molecule type" value="Genomic_DNA"/>
</dbReference>
<dbReference type="Proteomes" id="UP000769528">
    <property type="component" value="Unassembled WGS sequence"/>
</dbReference>
<dbReference type="InterPro" id="IPR057646">
    <property type="entry name" value="WD40_WDHD1_1st"/>
</dbReference>
<evidence type="ECO:0000256" key="2">
    <source>
        <dbReference type="ARBA" id="ARBA00022574"/>
    </source>
</evidence>
<evidence type="ECO:0000313" key="10">
    <source>
        <dbReference type="EMBL" id="KAH3667043.1"/>
    </source>
</evidence>
<protein>
    <recommendedName>
        <fullName evidence="12">Minichromosome loss protein Mcl1 middle region domain-containing protein</fullName>
    </recommendedName>
</protein>
<evidence type="ECO:0000313" key="11">
    <source>
        <dbReference type="Proteomes" id="UP000769528"/>
    </source>
</evidence>
<dbReference type="SUPFAM" id="SSF50978">
    <property type="entry name" value="WD40 repeat-like"/>
    <property type="match status" value="1"/>
</dbReference>
<evidence type="ECO:0008006" key="12">
    <source>
        <dbReference type="Google" id="ProtNLM"/>
    </source>
</evidence>